<evidence type="ECO:0000313" key="2">
    <source>
        <dbReference type="EMBL" id="CCX05971.1"/>
    </source>
</evidence>
<dbReference type="Gene3D" id="1.25.40.20">
    <property type="entry name" value="Ankyrin repeat-containing domain"/>
    <property type="match status" value="1"/>
</dbReference>
<dbReference type="InterPro" id="IPR002110">
    <property type="entry name" value="Ankyrin_rpt"/>
</dbReference>
<feature type="repeat" description="ANK" evidence="1">
    <location>
        <begin position="196"/>
        <end position="228"/>
    </location>
</feature>
<dbReference type="OrthoDB" id="1577640at2759"/>
<dbReference type="PROSITE" id="PS50297">
    <property type="entry name" value="ANK_REP_REGION"/>
    <property type="match status" value="1"/>
</dbReference>
<organism evidence="2 3">
    <name type="scientific">Pyronema omphalodes (strain CBS 100304)</name>
    <name type="common">Pyronema confluens</name>
    <dbReference type="NCBI Taxonomy" id="1076935"/>
    <lineage>
        <taxon>Eukaryota</taxon>
        <taxon>Fungi</taxon>
        <taxon>Dikarya</taxon>
        <taxon>Ascomycota</taxon>
        <taxon>Pezizomycotina</taxon>
        <taxon>Pezizomycetes</taxon>
        <taxon>Pezizales</taxon>
        <taxon>Pyronemataceae</taxon>
        <taxon>Pyronema</taxon>
    </lineage>
</organism>
<keyword evidence="3" id="KW-1185">Reference proteome</keyword>
<dbReference type="InterPro" id="IPR036770">
    <property type="entry name" value="Ankyrin_rpt-contain_sf"/>
</dbReference>
<name>U4KXB3_PYROM</name>
<dbReference type="EMBL" id="HF935278">
    <property type="protein sequence ID" value="CCX05971.1"/>
    <property type="molecule type" value="Genomic_DNA"/>
</dbReference>
<evidence type="ECO:0000313" key="3">
    <source>
        <dbReference type="Proteomes" id="UP000018144"/>
    </source>
</evidence>
<keyword evidence="1" id="KW-0040">ANK repeat</keyword>
<accession>U4KXB3</accession>
<reference evidence="2 3" key="1">
    <citation type="journal article" date="2013" name="PLoS Genet.">
        <title>The genome and development-dependent transcriptomes of Pyronema confluens: a window into fungal evolution.</title>
        <authorList>
            <person name="Traeger S."/>
            <person name="Altegoer F."/>
            <person name="Freitag M."/>
            <person name="Gabaldon T."/>
            <person name="Kempken F."/>
            <person name="Kumar A."/>
            <person name="Marcet-Houben M."/>
            <person name="Poggeler S."/>
            <person name="Stajich J.E."/>
            <person name="Nowrousian M."/>
        </authorList>
    </citation>
    <scope>NUCLEOTIDE SEQUENCE [LARGE SCALE GENOMIC DNA]</scope>
    <source>
        <strain evidence="3">CBS 100304</strain>
        <tissue evidence="2">Vegetative mycelium</tissue>
    </source>
</reference>
<dbReference type="SMART" id="SM00248">
    <property type="entry name" value="ANK"/>
    <property type="match status" value="2"/>
</dbReference>
<dbReference type="Proteomes" id="UP000018144">
    <property type="component" value="Unassembled WGS sequence"/>
</dbReference>
<dbReference type="PROSITE" id="PS50088">
    <property type="entry name" value="ANK_REPEAT"/>
    <property type="match status" value="1"/>
</dbReference>
<dbReference type="Pfam" id="PF12796">
    <property type="entry name" value="Ank_2"/>
    <property type="match status" value="1"/>
</dbReference>
<evidence type="ECO:0000256" key="1">
    <source>
        <dbReference type="PROSITE-ProRule" id="PRU00023"/>
    </source>
</evidence>
<protein>
    <submittedName>
        <fullName evidence="2">Similar to Putative ankyrin repeat protein FPV240 acc. no. P14360</fullName>
    </submittedName>
</protein>
<sequence length="261" mass="30023">MHDFVTESKDWVDTTIVHLPTLIHRFLLLVAHAKVPKSMKILVEVTGLNEEWEWEWHGVIGKCVCHFDRHCFDGIVKSYFRELCIKVKKKGLEFLGDSDAITLSHFTVKEYRISEHLKNHGTLSGYFVRDNPKVIATIVLNHLSHQVFHVDSAREPKTYEYEIRISDFYKYCAMNWFKHVMDVKDTKDLNDLRSEEGASPLHFAVLSQDLAAVQKLVNRGANINVKTGHRQTPFHMALMLHSTPILEYLLGLPVLKCGSGL</sequence>
<proteinExistence type="predicted"/>
<dbReference type="AlphaFoldDB" id="U4KXB3"/>
<dbReference type="SUPFAM" id="SSF48403">
    <property type="entry name" value="Ankyrin repeat"/>
    <property type="match status" value="1"/>
</dbReference>
<gene>
    <name evidence="2" type="ORF">PCON_05558</name>
</gene>